<gene>
    <name evidence="1" type="ORF">S03H2_71802</name>
</gene>
<name>X1KWF7_9ZZZZ</name>
<sequence>MGGLYSVIRKSMEKGEREKKTGPNYDLFALWGEGVLISGLKFCRFGSNFAF</sequence>
<dbReference type="AlphaFoldDB" id="X1KWF7"/>
<dbReference type="EMBL" id="BARU01048229">
    <property type="protein sequence ID" value="GAH94479.1"/>
    <property type="molecule type" value="Genomic_DNA"/>
</dbReference>
<organism evidence="1">
    <name type="scientific">marine sediment metagenome</name>
    <dbReference type="NCBI Taxonomy" id="412755"/>
    <lineage>
        <taxon>unclassified sequences</taxon>
        <taxon>metagenomes</taxon>
        <taxon>ecological metagenomes</taxon>
    </lineage>
</organism>
<reference evidence="1" key="1">
    <citation type="journal article" date="2014" name="Front. Microbiol.">
        <title>High frequency of phylogenetically diverse reductive dehalogenase-homologous genes in deep subseafloor sedimentary metagenomes.</title>
        <authorList>
            <person name="Kawai M."/>
            <person name="Futagami T."/>
            <person name="Toyoda A."/>
            <person name="Takaki Y."/>
            <person name="Nishi S."/>
            <person name="Hori S."/>
            <person name="Arai W."/>
            <person name="Tsubouchi T."/>
            <person name="Morono Y."/>
            <person name="Uchiyama I."/>
            <person name="Ito T."/>
            <person name="Fujiyama A."/>
            <person name="Inagaki F."/>
            <person name="Takami H."/>
        </authorList>
    </citation>
    <scope>NUCLEOTIDE SEQUENCE</scope>
    <source>
        <strain evidence="1">Expedition CK06-06</strain>
    </source>
</reference>
<protein>
    <submittedName>
        <fullName evidence="1">Uncharacterized protein</fullName>
    </submittedName>
</protein>
<accession>X1KWF7</accession>
<proteinExistence type="predicted"/>
<feature type="non-terminal residue" evidence="1">
    <location>
        <position position="51"/>
    </location>
</feature>
<evidence type="ECO:0000313" key="1">
    <source>
        <dbReference type="EMBL" id="GAH94479.1"/>
    </source>
</evidence>
<comment type="caution">
    <text evidence="1">The sequence shown here is derived from an EMBL/GenBank/DDBJ whole genome shotgun (WGS) entry which is preliminary data.</text>
</comment>